<accession>A0A7X1AXE3</accession>
<dbReference type="Gene3D" id="3.40.1440.10">
    <property type="entry name" value="GIY-YIG endonuclease"/>
    <property type="match status" value="1"/>
</dbReference>
<dbReference type="SUPFAM" id="SSF82771">
    <property type="entry name" value="GIY-YIG endonuclease"/>
    <property type="match status" value="1"/>
</dbReference>
<dbReference type="InterPro" id="IPR035901">
    <property type="entry name" value="GIY-YIG_endonuc_sf"/>
</dbReference>
<keyword evidence="3" id="KW-1185">Reference proteome</keyword>
<dbReference type="Pfam" id="PF01541">
    <property type="entry name" value="GIY-YIG"/>
    <property type="match status" value="1"/>
</dbReference>
<protein>
    <submittedName>
        <fullName evidence="2">GIY-YIG nuclease family protein</fullName>
    </submittedName>
</protein>
<proteinExistence type="predicted"/>
<gene>
    <name evidence="2" type="ORF">H5P30_08120</name>
</gene>
<dbReference type="AlphaFoldDB" id="A0A7X1AXE3"/>
<comment type="caution">
    <text evidence="2">The sequence shown here is derived from an EMBL/GenBank/DDBJ whole genome shotgun (WGS) entry which is preliminary data.</text>
</comment>
<evidence type="ECO:0000313" key="3">
    <source>
        <dbReference type="Proteomes" id="UP000525652"/>
    </source>
</evidence>
<evidence type="ECO:0000313" key="2">
    <source>
        <dbReference type="EMBL" id="MBC2601741.1"/>
    </source>
</evidence>
<dbReference type="RefSeq" id="WP_185692449.1">
    <property type="nucleotide sequence ID" value="NZ_JACHVA010000075.1"/>
</dbReference>
<organism evidence="2 3">
    <name type="scientific">Puniceicoccus vermicola</name>
    <dbReference type="NCBI Taxonomy" id="388746"/>
    <lineage>
        <taxon>Bacteria</taxon>
        <taxon>Pseudomonadati</taxon>
        <taxon>Verrucomicrobiota</taxon>
        <taxon>Opitutia</taxon>
        <taxon>Puniceicoccales</taxon>
        <taxon>Puniceicoccaceae</taxon>
        <taxon>Puniceicoccus</taxon>
    </lineage>
</organism>
<dbReference type="EMBL" id="JACHVA010000075">
    <property type="protein sequence ID" value="MBC2601741.1"/>
    <property type="molecule type" value="Genomic_DNA"/>
</dbReference>
<dbReference type="InterPro" id="IPR000305">
    <property type="entry name" value="GIY-YIG_endonuc"/>
</dbReference>
<reference evidence="2 3" key="1">
    <citation type="submission" date="2020-07" db="EMBL/GenBank/DDBJ databases">
        <authorList>
            <person name="Feng X."/>
        </authorList>
    </citation>
    <scope>NUCLEOTIDE SEQUENCE [LARGE SCALE GENOMIC DNA]</scope>
    <source>
        <strain evidence="2 3">JCM14086</strain>
    </source>
</reference>
<dbReference type="Proteomes" id="UP000525652">
    <property type="component" value="Unassembled WGS sequence"/>
</dbReference>
<evidence type="ECO:0000259" key="1">
    <source>
        <dbReference type="Pfam" id="PF01541"/>
    </source>
</evidence>
<sequence>MSKEYQVYVLENAKGRRYIGLSEDVDHRLGQHNNGESEWAAFRAPRYLLSR</sequence>
<feature type="domain" description="GIY-YIG" evidence="1">
    <location>
        <begin position="5"/>
        <end position="42"/>
    </location>
</feature>
<name>A0A7X1AXE3_9BACT</name>